<evidence type="ECO:0000313" key="2">
    <source>
        <dbReference type="Proteomes" id="UP001054945"/>
    </source>
</evidence>
<sequence>MYSRWRDASDIGAKIEAKLCPNKEIEIRESPTAARQLLEWKNETKIAACNGAVVSSAAKMCVLFHYFVSPQQTMAAQKCRCYTVSEDPGFHWQIMHSEAQEEEDVFEDQKATTSCSSSIKTDWLAAKWLALR</sequence>
<reference evidence="1 2" key="1">
    <citation type="submission" date="2021-06" db="EMBL/GenBank/DDBJ databases">
        <title>Caerostris extrusa draft genome.</title>
        <authorList>
            <person name="Kono N."/>
            <person name="Arakawa K."/>
        </authorList>
    </citation>
    <scope>NUCLEOTIDE SEQUENCE [LARGE SCALE GENOMIC DNA]</scope>
</reference>
<gene>
    <name evidence="1" type="ORF">CEXT_788971</name>
</gene>
<name>A0AAV4MNV1_CAEEX</name>
<dbReference type="Proteomes" id="UP001054945">
    <property type="component" value="Unassembled WGS sequence"/>
</dbReference>
<proteinExistence type="predicted"/>
<dbReference type="EMBL" id="BPLR01002468">
    <property type="protein sequence ID" value="GIX74048.1"/>
    <property type="molecule type" value="Genomic_DNA"/>
</dbReference>
<comment type="caution">
    <text evidence="1">The sequence shown here is derived from an EMBL/GenBank/DDBJ whole genome shotgun (WGS) entry which is preliminary data.</text>
</comment>
<evidence type="ECO:0000313" key="1">
    <source>
        <dbReference type="EMBL" id="GIX74048.1"/>
    </source>
</evidence>
<protein>
    <submittedName>
        <fullName evidence="1">Uncharacterized protein</fullName>
    </submittedName>
</protein>
<accession>A0AAV4MNV1</accession>
<dbReference type="AlphaFoldDB" id="A0AAV4MNV1"/>
<keyword evidence="2" id="KW-1185">Reference proteome</keyword>
<organism evidence="1 2">
    <name type="scientific">Caerostris extrusa</name>
    <name type="common">Bark spider</name>
    <name type="synonym">Caerostris bankana</name>
    <dbReference type="NCBI Taxonomy" id="172846"/>
    <lineage>
        <taxon>Eukaryota</taxon>
        <taxon>Metazoa</taxon>
        <taxon>Ecdysozoa</taxon>
        <taxon>Arthropoda</taxon>
        <taxon>Chelicerata</taxon>
        <taxon>Arachnida</taxon>
        <taxon>Araneae</taxon>
        <taxon>Araneomorphae</taxon>
        <taxon>Entelegynae</taxon>
        <taxon>Araneoidea</taxon>
        <taxon>Araneidae</taxon>
        <taxon>Caerostris</taxon>
    </lineage>
</organism>